<dbReference type="InterPro" id="IPR021274">
    <property type="entry name" value="DUF2853"/>
</dbReference>
<reference evidence="1" key="2">
    <citation type="submission" date="2023-01" db="EMBL/GenBank/DDBJ databases">
        <title>Draft genome sequence of Algimonas porphyrae strain NBRC 108216.</title>
        <authorList>
            <person name="Sun Q."/>
            <person name="Mori K."/>
        </authorList>
    </citation>
    <scope>NUCLEOTIDE SEQUENCE</scope>
    <source>
        <strain evidence="1">NBRC 108216</strain>
    </source>
</reference>
<dbReference type="EMBL" id="BSNJ01000003">
    <property type="protein sequence ID" value="GLQ20426.1"/>
    <property type="molecule type" value="Genomic_DNA"/>
</dbReference>
<protein>
    <recommendedName>
        <fullName evidence="3">DUF2853 family protein</fullName>
    </recommendedName>
</protein>
<evidence type="ECO:0000313" key="1">
    <source>
        <dbReference type="EMBL" id="GLQ20426.1"/>
    </source>
</evidence>
<sequence length="114" mass="12802">MSKLDEKVGQYIDEIRGTLGLEPDVDLIRKVAKGLGPAIYNNDASKVAATDPKEVETVKRNFLMGKLGLDDSDDLDARLKSVMDMYAEKSRTKYRAVVYYLLTKEFGKDSVYDS</sequence>
<dbReference type="Gene3D" id="1.10.238.120">
    <property type="entry name" value="Jann4075-like"/>
    <property type="match status" value="1"/>
</dbReference>
<comment type="caution">
    <text evidence="1">The sequence shown here is derived from an EMBL/GenBank/DDBJ whole genome shotgun (WGS) entry which is preliminary data.</text>
</comment>
<dbReference type="RefSeq" id="WP_284371014.1">
    <property type="nucleotide sequence ID" value="NZ_BSNJ01000003.1"/>
</dbReference>
<evidence type="ECO:0000313" key="2">
    <source>
        <dbReference type="Proteomes" id="UP001161390"/>
    </source>
</evidence>
<keyword evidence="2" id="KW-1185">Reference proteome</keyword>
<dbReference type="Pfam" id="PF11015">
    <property type="entry name" value="DUF2853"/>
    <property type="match status" value="1"/>
</dbReference>
<dbReference type="SUPFAM" id="SSF158587">
    <property type="entry name" value="Jann4075-like"/>
    <property type="match status" value="1"/>
</dbReference>
<name>A0ABQ5UYS9_9PROT</name>
<dbReference type="InterPro" id="IPR023154">
    <property type="entry name" value="Jann4075-like_sf"/>
</dbReference>
<proteinExistence type="predicted"/>
<accession>A0ABQ5UYS9</accession>
<dbReference type="Proteomes" id="UP001161390">
    <property type="component" value="Unassembled WGS sequence"/>
</dbReference>
<evidence type="ECO:0008006" key="3">
    <source>
        <dbReference type="Google" id="ProtNLM"/>
    </source>
</evidence>
<reference evidence="1" key="1">
    <citation type="journal article" date="2014" name="Int. J. Syst. Evol. Microbiol.">
        <title>Complete genome of a new Firmicutes species belonging to the dominant human colonic microbiota ('Ruminococcus bicirculans') reveals two chromosomes and a selective capacity to utilize plant glucans.</title>
        <authorList>
            <consortium name="NISC Comparative Sequencing Program"/>
            <person name="Wegmann U."/>
            <person name="Louis P."/>
            <person name="Goesmann A."/>
            <person name="Henrissat B."/>
            <person name="Duncan S.H."/>
            <person name="Flint H.J."/>
        </authorList>
    </citation>
    <scope>NUCLEOTIDE SEQUENCE</scope>
    <source>
        <strain evidence="1">NBRC 108216</strain>
    </source>
</reference>
<gene>
    <name evidence="1" type="ORF">GCM10007854_13810</name>
</gene>
<organism evidence="1 2">
    <name type="scientific">Algimonas porphyrae</name>
    <dbReference type="NCBI Taxonomy" id="1128113"/>
    <lineage>
        <taxon>Bacteria</taxon>
        <taxon>Pseudomonadati</taxon>
        <taxon>Pseudomonadota</taxon>
        <taxon>Alphaproteobacteria</taxon>
        <taxon>Maricaulales</taxon>
        <taxon>Robiginitomaculaceae</taxon>
        <taxon>Algimonas</taxon>
    </lineage>
</organism>